<feature type="transmembrane region" description="Helical" evidence="8">
    <location>
        <begin position="142"/>
        <end position="160"/>
    </location>
</feature>
<proteinExistence type="inferred from homology"/>
<dbReference type="PROSITE" id="PS50263">
    <property type="entry name" value="CN_HYDROLASE"/>
    <property type="match status" value="1"/>
</dbReference>
<feature type="transmembrane region" description="Helical" evidence="8">
    <location>
        <begin position="165"/>
        <end position="181"/>
    </location>
</feature>
<evidence type="ECO:0000256" key="3">
    <source>
        <dbReference type="ARBA" id="ARBA00022679"/>
    </source>
</evidence>
<dbReference type="CDD" id="cd07571">
    <property type="entry name" value="ALP_N-acyl_transferase"/>
    <property type="match status" value="1"/>
</dbReference>
<dbReference type="PANTHER" id="PTHR38686">
    <property type="entry name" value="APOLIPOPROTEIN N-ACYLTRANSFERASE"/>
    <property type="match status" value="1"/>
</dbReference>
<evidence type="ECO:0000256" key="8">
    <source>
        <dbReference type="SAM" id="Phobius"/>
    </source>
</evidence>
<dbReference type="Pfam" id="PF20154">
    <property type="entry name" value="LNT_N"/>
    <property type="match status" value="1"/>
</dbReference>
<reference evidence="10" key="1">
    <citation type="submission" date="2020-05" db="EMBL/GenBank/DDBJ databases">
        <authorList>
            <person name="Chiriac C."/>
            <person name="Salcher M."/>
            <person name="Ghai R."/>
            <person name="Kavagutti S V."/>
        </authorList>
    </citation>
    <scope>NUCLEOTIDE SEQUENCE</scope>
</reference>
<accession>A0A6J5Z487</accession>
<dbReference type="Gene3D" id="3.60.110.10">
    <property type="entry name" value="Carbon-nitrogen hydrolase"/>
    <property type="match status" value="1"/>
</dbReference>
<feature type="transmembrane region" description="Helical" evidence="8">
    <location>
        <begin position="76"/>
        <end position="96"/>
    </location>
</feature>
<protein>
    <submittedName>
        <fullName evidence="10">Unannotated protein</fullName>
    </submittedName>
</protein>
<evidence type="ECO:0000259" key="9">
    <source>
        <dbReference type="PROSITE" id="PS50263"/>
    </source>
</evidence>
<evidence type="ECO:0000256" key="7">
    <source>
        <dbReference type="ARBA" id="ARBA00023315"/>
    </source>
</evidence>
<evidence type="ECO:0000313" key="10">
    <source>
        <dbReference type="EMBL" id="CAB4337461.1"/>
    </source>
</evidence>
<dbReference type="InterPro" id="IPR036526">
    <property type="entry name" value="C-N_Hydrolase_sf"/>
</dbReference>
<dbReference type="Pfam" id="PF00795">
    <property type="entry name" value="CN_hydrolase"/>
    <property type="match status" value="1"/>
</dbReference>
<evidence type="ECO:0000256" key="4">
    <source>
        <dbReference type="ARBA" id="ARBA00022692"/>
    </source>
</evidence>
<feature type="transmembrane region" description="Helical" evidence="8">
    <location>
        <begin position="6"/>
        <end position="39"/>
    </location>
</feature>
<dbReference type="GO" id="GO:0016410">
    <property type="term" value="F:N-acyltransferase activity"/>
    <property type="evidence" value="ECO:0007669"/>
    <property type="project" value="InterPro"/>
</dbReference>
<comment type="subcellular location">
    <subcellularLocation>
        <location evidence="1">Cell membrane</location>
        <topology evidence="1">Multi-pass membrane protein</topology>
    </subcellularLocation>
</comment>
<gene>
    <name evidence="10" type="ORF">UFOPK4171_00479</name>
</gene>
<keyword evidence="6 8" id="KW-0472">Membrane</keyword>
<dbReference type="PANTHER" id="PTHR38686:SF1">
    <property type="entry name" value="APOLIPOPROTEIN N-ACYLTRANSFERASE"/>
    <property type="match status" value="1"/>
</dbReference>
<keyword evidence="3" id="KW-0808">Transferase</keyword>
<evidence type="ECO:0000256" key="2">
    <source>
        <dbReference type="ARBA" id="ARBA00022475"/>
    </source>
</evidence>
<sequence length="464" mass="52240">MINIKLNYLFALVLGLVCSAGFHPIHFWLAPIIALGLLYQITINLDFKQRWFISQIFGLGVLAPTQYWTGTYVGNLPWLALSLMQSFLFVPIGLFLRKNPKWNPFIFAFGLVTSELLLRTVPFTGFGWSRISFTQADSPLSFLYPILGCAGVAFSLAYIAANRRFSVLLLISILIFAGNFHKNSVTVTNKIKVALVQGGVSKLGLDFNAIPQEVFNSHLKISYQRIKPNEVDLVIWPENSVDIDLFRNENVKQKLVDLSSALNTPILIGGISRKSADLQNISVLFDPLPKQIYAKRYLTPFGEYVPFRKLLSKFNKNVADVSDFSAGKDTNIFKLESYNLQTLICYELLNDAFRDQLTADMIVVQTNNATFGDTAQLEQEREIARVRAMETNREVAYVSTTGVTSIINKQGLVIKEIPKFKPDILISSVSLGSNKTLTQKLGLFPELLSVIMLFLFSVRIRRRN</sequence>
<dbReference type="GO" id="GO:0005886">
    <property type="term" value="C:plasma membrane"/>
    <property type="evidence" value="ECO:0007669"/>
    <property type="project" value="UniProtKB-SubCell"/>
</dbReference>
<name>A0A6J5Z487_9ZZZZ</name>
<feature type="transmembrane region" description="Helical" evidence="8">
    <location>
        <begin position="103"/>
        <end position="122"/>
    </location>
</feature>
<organism evidence="10">
    <name type="scientific">freshwater metagenome</name>
    <dbReference type="NCBI Taxonomy" id="449393"/>
    <lineage>
        <taxon>unclassified sequences</taxon>
        <taxon>metagenomes</taxon>
        <taxon>ecological metagenomes</taxon>
    </lineage>
</organism>
<evidence type="ECO:0000256" key="5">
    <source>
        <dbReference type="ARBA" id="ARBA00022989"/>
    </source>
</evidence>
<keyword evidence="2" id="KW-1003">Cell membrane</keyword>
<dbReference type="InterPro" id="IPR003010">
    <property type="entry name" value="C-N_Hydrolase"/>
</dbReference>
<evidence type="ECO:0000256" key="6">
    <source>
        <dbReference type="ARBA" id="ARBA00023136"/>
    </source>
</evidence>
<feature type="transmembrane region" description="Helical" evidence="8">
    <location>
        <begin position="441"/>
        <end position="458"/>
    </location>
</feature>
<dbReference type="AlphaFoldDB" id="A0A6J5Z487"/>
<keyword evidence="5 8" id="KW-1133">Transmembrane helix</keyword>
<dbReference type="InterPro" id="IPR045378">
    <property type="entry name" value="LNT_N"/>
</dbReference>
<dbReference type="HAMAP" id="MF_01148">
    <property type="entry name" value="Lnt"/>
    <property type="match status" value="1"/>
</dbReference>
<dbReference type="SUPFAM" id="SSF56317">
    <property type="entry name" value="Carbon-nitrogen hydrolase"/>
    <property type="match status" value="1"/>
</dbReference>
<dbReference type="NCBIfam" id="TIGR00546">
    <property type="entry name" value="lnt"/>
    <property type="match status" value="1"/>
</dbReference>
<feature type="domain" description="CN hydrolase" evidence="9">
    <location>
        <begin position="191"/>
        <end position="431"/>
    </location>
</feature>
<dbReference type="GO" id="GO:0042158">
    <property type="term" value="P:lipoprotein biosynthetic process"/>
    <property type="evidence" value="ECO:0007669"/>
    <property type="project" value="InterPro"/>
</dbReference>
<dbReference type="InterPro" id="IPR004563">
    <property type="entry name" value="Apolipo_AcylTrfase"/>
</dbReference>
<evidence type="ECO:0000256" key="1">
    <source>
        <dbReference type="ARBA" id="ARBA00004651"/>
    </source>
</evidence>
<dbReference type="EMBL" id="CAESAM010000028">
    <property type="protein sequence ID" value="CAB4337461.1"/>
    <property type="molecule type" value="Genomic_DNA"/>
</dbReference>
<keyword evidence="7" id="KW-0012">Acyltransferase</keyword>
<keyword evidence="4 8" id="KW-0812">Transmembrane</keyword>